<dbReference type="InterPro" id="IPR019791">
    <property type="entry name" value="Haem_peroxidase_animal"/>
</dbReference>
<dbReference type="CDD" id="cd09817">
    <property type="entry name" value="linoleate_diol_synthase_like"/>
    <property type="match status" value="1"/>
</dbReference>
<dbReference type="InterPro" id="IPR010255">
    <property type="entry name" value="Haem_peroxidase_sf"/>
</dbReference>
<dbReference type="InterPro" id="IPR034812">
    <property type="entry name" value="Ppo-like_N"/>
</dbReference>
<feature type="compositionally biased region" description="Low complexity" evidence="9">
    <location>
        <begin position="1"/>
        <end position="18"/>
    </location>
</feature>
<evidence type="ECO:0000313" key="11">
    <source>
        <dbReference type="EMBL" id="OJD38684.1"/>
    </source>
</evidence>
<keyword evidence="8" id="KW-0349">Heme</keyword>
<evidence type="ECO:0000259" key="10">
    <source>
        <dbReference type="Pfam" id="PF09458"/>
    </source>
</evidence>
<evidence type="ECO:0000313" key="12">
    <source>
        <dbReference type="Proteomes" id="UP000183809"/>
    </source>
</evidence>
<keyword evidence="12" id="KW-1185">Reference proteome</keyword>
<dbReference type="InterPro" id="IPR050783">
    <property type="entry name" value="Oxylipin_biosynth_metab"/>
</dbReference>
<dbReference type="PANTHER" id="PTHR11903">
    <property type="entry name" value="PROSTAGLANDIN G/H SYNTHASE"/>
    <property type="match status" value="1"/>
</dbReference>
<dbReference type="GO" id="GO:0030246">
    <property type="term" value="F:carbohydrate binding"/>
    <property type="evidence" value="ECO:0007669"/>
    <property type="project" value="InterPro"/>
</dbReference>
<comment type="subunit">
    <text evidence="1">Homotetramer.</text>
</comment>
<name>A0A1J9SFU5_9PEZI</name>
<dbReference type="GO" id="GO:0052878">
    <property type="term" value="F:linoleate 8R-lipoxygenase activity"/>
    <property type="evidence" value="ECO:0007669"/>
    <property type="project" value="UniProtKB-EC"/>
</dbReference>
<dbReference type="CDD" id="cd20612">
    <property type="entry name" value="CYP_LDS-like_C"/>
    <property type="match status" value="1"/>
</dbReference>
<dbReference type="InterPro" id="IPR019019">
    <property type="entry name" value="H-type_lectin_domain"/>
</dbReference>
<dbReference type="GO" id="GO:0006631">
    <property type="term" value="P:fatty acid metabolic process"/>
    <property type="evidence" value="ECO:0007669"/>
    <property type="project" value="UniProtKB-ARBA"/>
</dbReference>
<dbReference type="PRINTS" id="PR00457">
    <property type="entry name" value="ANPEROXIDASE"/>
</dbReference>
<dbReference type="Gene3D" id="2.60.40.2080">
    <property type="match status" value="1"/>
</dbReference>
<feature type="compositionally biased region" description="Pro residues" evidence="9">
    <location>
        <begin position="1416"/>
        <end position="1425"/>
    </location>
</feature>
<dbReference type="PANTHER" id="PTHR11903:SF13">
    <property type="entry name" value="LINOLEATE 10R-LIPOXYGENASE"/>
    <property type="match status" value="1"/>
</dbReference>
<dbReference type="GO" id="GO:0006979">
    <property type="term" value="P:response to oxidative stress"/>
    <property type="evidence" value="ECO:0007669"/>
    <property type="project" value="InterPro"/>
</dbReference>
<feature type="compositionally biased region" description="Basic and acidic residues" evidence="9">
    <location>
        <begin position="1490"/>
        <end position="1506"/>
    </location>
</feature>
<dbReference type="InterPro" id="IPR037221">
    <property type="entry name" value="H-type_lectin_dom_sf"/>
</dbReference>
<dbReference type="Pfam" id="PF03098">
    <property type="entry name" value="An_peroxidase"/>
    <property type="match status" value="1"/>
</dbReference>
<feature type="region of interest" description="Disordered" evidence="9">
    <location>
        <begin position="1407"/>
        <end position="1519"/>
    </location>
</feature>
<feature type="binding site" description="axial binding residue" evidence="8">
    <location>
        <position position="633"/>
    </location>
    <ligand>
        <name>heme b</name>
        <dbReference type="ChEBI" id="CHEBI:60344"/>
    </ligand>
    <ligandPart>
        <name>Fe</name>
        <dbReference type="ChEBI" id="CHEBI:18248"/>
    </ligandPart>
</feature>
<dbReference type="GO" id="GO:0004497">
    <property type="term" value="F:monooxygenase activity"/>
    <property type="evidence" value="ECO:0007669"/>
    <property type="project" value="InterPro"/>
</dbReference>
<dbReference type="Gene3D" id="1.10.630.10">
    <property type="entry name" value="Cytochrome P450"/>
    <property type="match status" value="1"/>
</dbReference>
<sequence length="1805" mass="197154">MPSLFSSPFASSPSKAASRWNPFSSPSKSVLPKALAPSPKGRSWPLSLLGGKQSQTWLDSAKGLLGKGLGPLALVLPVLGLALLAFALFQKFVRKRPLSSLIPNLKGFDPKSLLPKDLHLPKLSLPKSLPKPNLSLPKLPFSLPKKPSLSLPSSKLPTSPLKSPLASLPNGKLLSSHLPKGHFLSPKLPKSLLPELPSYLKFLSPTGILKNLVFKVFNLHKVPGIRDIVAWFMKPKGFVPKGTLATLSSIRSIRPNLLSRLNPLNLFNKKAKASQEDDEKFQAGEPYGDPEVVSSNLVEDLRTVGFSAATKDLKTLIEVFKAKGKPQNDREMMMEKMIALTASLPRHSKTRDKLSGVIIDTLWSSLQHPPLTYMGEKFQYRTPDGSFNNPMNPDLGKAGSHYARSVPRLKSQHGVPPDPGLLFDLLMARSDETFKENPAGVSSMLFYHATIIIHDIFRTNRFDNNISDTSSYLDLAPLYGSSLEDQLKIRTMEKGLLKPDTFHERRLIGQPPGVNVILVMYNRFHNYVADVLLKINEGGRFTLVPSDTEEGKKAAVAKQDNDLFQTARLIVGGLYVNISLHDYLRGLTNCHHSGTDWTLDPRIAASRLFDPDGIPRGAGNQVSAEFNLLYRFHSIISKKDEIWLNDFLSSLFPGSAKPLDQLTPQEFVQGLFAFEQTIPADPSKREFGSLKRGPDGRFADADLEREMTAAMEDPAGLFGARMVPKFLKIVEVTGILTARKWQLASLNELRDFFKLKRHDTFEDVNPDPAVADLLRKLYDHPDMVEMYPGMFLEDAKPRMDPGCGGCPPYTVGRAVFSDAVTLVRSDRFCTLDYTAGNLTNWGFNEVKPDYDVLGGSKFFHLFQRALPGWYPFNSLHIMQPMFTRDMNQQIATELGTIADYTTARPAPPKRPILLTRHSTITRLLEDQANFHIPWVAYEGLFPGKKSFAGFMLGGDAPANTAQKKLVKDILYTPAEFGRLLADTAIAHARKLVKREGLELRANPADPLTQLDIIRDVAIPLNTRLIADLWCQDLQTEENPKGTLTVPQLYEHLVAVRTYGFNNNDPALTWRRRNWARDAAEVLIPSTIKAIKEGTAGLAPGLLKRAGSGVAKGLAKVPLLGRLVPEQKDARGSLRWYGNNVAREIMAAGRSLEDTADICWLTALAGVGAPVSMFADVMSFFLDPDNVHHWEEVQNLATSGADRTATDKALRAYVLEAERMVSNLRGARVCVGATEIDGQKFNPGDAVVCLFGPACRKEGGLVPEPEQFKLDRPASAYIHWGVGPHECLGKEVAVTIVMSLVKVCAELKCLRPAPGDMGVLKSIMVGTERCYLNDSWSWLTFDPTTWKLHHEGYGKGVYRESAAAAAKGHDLKALYSSLVNQNKKGPKGVTPDGTLALANGAVNGYKEAEQPVAAKKPPAPSKPEPAPATNGATAPQSDGWSFDGVPDGGAVKSPTDVVDGKDKTGGEEATAPPEEEASKPEEEEDEEEKEPDALHTGKLLKKADDRSGPGLGSYTEHVTFEKPYNTPPQIFLGFATLDMDAGTGDSAPGFWQEARGVTRDGFDLAVTVPADSGACKLWQLESVWVEVPSDARHRDVLVGVWDSSKVPGKPVGGDGTAVDSPFFPYKNFAAGNGDPIKPGRRSIIPWISGFQLDPAAAPDEPFGIKVDARTTTAGDDPGATVSFRTPSALVPRLPKSVRVNFLVFLRSNGDDAVGLSPASARAEFPNPDADSVTVLSTAGAPVTPVAGVDMFQYVEESSSICLRVVDRQKEPEEAKYSLESWGDPLVHDLSAGIVKIPKREGGDQPV</sequence>
<protein>
    <recommendedName>
        <fullName evidence="2">linoleate 8R-lipoxygenase</fullName>
        <ecNumber evidence="2">1.13.11.60</ecNumber>
    </recommendedName>
</protein>
<evidence type="ECO:0000256" key="1">
    <source>
        <dbReference type="ARBA" id="ARBA00011881"/>
    </source>
</evidence>
<feature type="region of interest" description="Disordered" evidence="9">
    <location>
        <begin position="1"/>
        <end position="40"/>
    </location>
</feature>
<comment type="caution">
    <text evidence="11">The sequence shown here is derived from an EMBL/GenBank/DDBJ whole genome shotgun (WGS) entry which is preliminary data.</text>
</comment>
<dbReference type="STRING" id="236234.A0A1J9SFU5"/>
<proteinExistence type="predicted"/>
<evidence type="ECO:0000256" key="5">
    <source>
        <dbReference type="ARBA" id="ARBA00023002"/>
    </source>
</evidence>
<dbReference type="EC" id="1.13.11.60" evidence="2"/>
<evidence type="ECO:0000256" key="3">
    <source>
        <dbReference type="ARBA" id="ARBA00022723"/>
    </source>
</evidence>
<keyword evidence="3 8" id="KW-0479">Metal-binding</keyword>
<dbReference type="GeneID" id="31015917"/>
<organism evidence="11 12">
    <name type="scientific">Diplodia corticola</name>
    <dbReference type="NCBI Taxonomy" id="236234"/>
    <lineage>
        <taxon>Eukaryota</taxon>
        <taxon>Fungi</taxon>
        <taxon>Dikarya</taxon>
        <taxon>Ascomycota</taxon>
        <taxon>Pezizomycotina</taxon>
        <taxon>Dothideomycetes</taxon>
        <taxon>Dothideomycetes incertae sedis</taxon>
        <taxon>Botryosphaeriales</taxon>
        <taxon>Botryosphaeriaceae</taxon>
        <taxon>Diplodia</taxon>
    </lineage>
</organism>
<dbReference type="RefSeq" id="XP_020134295.1">
    <property type="nucleotide sequence ID" value="XM_020275656.1"/>
</dbReference>
<keyword evidence="7" id="KW-0413">Isomerase</keyword>
<keyword evidence="5" id="KW-0560">Oxidoreductase</keyword>
<dbReference type="GO" id="GO:0005506">
    <property type="term" value="F:iron ion binding"/>
    <property type="evidence" value="ECO:0007669"/>
    <property type="project" value="InterPro"/>
</dbReference>
<dbReference type="InterPro" id="IPR036396">
    <property type="entry name" value="Cyt_P450_sf"/>
</dbReference>
<reference evidence="11 12" key="1">
    <citation type="submission" date="2016-10" db="EMBL/GenBank/DDBJ databases">
        <title>Proteomics and genomics reveal pathogen-plant mechanisms compatible with a hemibiotrophic lifestyle of Diplodia corticola.</title>
        <authorList>
            <person name="Fernandes I."/>
            <person name="De Jonge R."/>
            <person name="Van De Peer Y."/>
            <person name="Devreese B."/>
            <person name="Alves A."/>
            <person name="Esteves A.C."/>
        </authorList>
    </citation>
    <scope>NUCLEOTIDE SEQUENCE [LARGE SCALE GENOMIC DNA]</scope>
    <source>
        <strain evidence="11 12">CBS 112549</strain>
    </source>
</reference>
<evidence type="ECO:0000256" key="4">
    <source>
        <dbReference type="ARBA" id="ARBA00022964"/>
    </source>
</evidence>
<dbReference type="Gene3D" id="1.10.640.10">
    <property type="entry name" value="Haem peroxidase domain superfamily, animal type"/>
    <property type="match status" value="1"/>
</dbReference>
<dbReference type="Proteomes" id="UP000183809">
    <property type="component" value="Unassembled WGS sequence"/>
</dbReference>
<feature type="domain" description="H-type lectin" evidence="10">
    <location>
        <begin position="1515"/>
        <end position="1570"/>
    </location>
</feature>
<feature type="compositionally biased region" description="Acidic residues" evidence="9">
    <location>
        <begin position="1480"/>
        <end position="1489"/>
    </location>
</feature>
<keyword evidence="4" id="KW-0223">Dioxygenase</keyword>
<dbReference type="SUPFAM" id="SSF48264">
    <property type="entry name" value="Cytochrome P450"/>
    <property type="match status" value="1"/>
</dbReference>
<dbReference type="GO" id="GO:0004601">
    <property type="term" value="F:peroxidase activity"/>
    <property type="evidence" value="ECO:0007669"/>
    <property type="project" value="InterPro"/>
</dbReference>
<dbReference type="SUPFAM" id="SSF141086">
    <property type="entry name" value="Agglutinin HPA-like"/>
    <property type="match status" value="1"/>
</dbReference>
<dbReference type="GO" id="GO:0016705">
    <property type="term" value="F:oxidoreductase activity, acting on paired donors, with incorporation or reduction of molecular oxygen"/>
    <property type="evidence" value="ECO:0007669"/>
    <property type="project" value="InterPro"/>
</dbReference>
<evidence type="ECO:0000256" key="2">
    <source>
        <dbReference type="ARBA" id="ARBA00013239"/>
    </source>
</evidence>
<dbReference type="GO" id="GO:0007155">
    <property type="term" value="P:cell adhesion"/>
    <property type="evidence" value="ECO:0007669"/>
    <property type="project" value="InterPro"/>
</dbReference>
<dbReference type="PROSITE" id="PS00086">
    <property type="entry name" value="CYTOCHROME_P450"/>
    <property type="match status" value="1"/>
</dbReference>
<accession>A0A1J9SFU5</accession>
<evidence type="ECO:0000256" key="7">
    <source>
        <dbReference type="ARBA" id="ARBA00023235"/>
    </source>
</evidence>
<evidence type="ECO:0000256" key="6">
    <source>
        <dbReference type="ARBA" id="ARBA00023004"/>
    </source>
</evidence>
<dbReference type="GO" id="GO:0020037">
    <property type="term" value="F:heme binding"/>
    <property type="evidence" value="ECO:0007669"/>
    <property type="project" value="InterPro"/>
</dbReference>
<dbReference type="GO" id="GO:0016853">
    <property type="term" value="F:isomerase activity"/>
    <property type="evidence" value="ECO:0007669"/>
    <property type="project" value="UniProtKB-KW"/>
</dbReference>
<evidence type="ECO:0000256" key="9">
    <source>
        <dbReference type="SAM" id="MobiDB-lite"/>
    </source>
</evidence>
<feature type="compositionally biased region" description="Polar residues" evidence="9">
    <location>
        <begin position="1429"/>
        <end position="1438"/>
    </location>
</feature>
<dbReference type="InterPro" id="IPR017972">
    <property type="entry name" value="Cyt_P450_CS"/>
</dbReference>
<dbReference type="SUPFAM" id="SSF48113">
    <property type="entry name" value="Heme-dependent peroxidases"/>
    <property type="match status" value="1"/>
</dbReference>
<dbReference type="EMBL" id="MNUE01000004">
    <property type="protein sequence ID" value="OJD38684.1"/>
    <property type="molecule type" value="Genomic_DNA"/>
</dbReference>
<dbReference type="PROSITE" id="PS50292">
    <property type="entry name" value="PEROXIDASE_3"/>
    <property type="match status" value="1"/>
</dbReference>
<keyword evidence="6 8" id="KW-0408">Iron</keyword>
<dbReference type="OrthoDB" id="823504at2759"/>
<dbReference type="InterPro" id="IPR037120">
    <property type="entry name" value="Haem_peroxidase_sf_animal"/>
</dbReference>
<evidence type="ECO:0000256" key="8">
    <source>
        <dbReference type="PIRSR" id="PIRSR619791-2"/>
    </source>
</evidence>
<gene>
    <name evidence="11" type="ORF">BKCO1_4000226</name>
</gene>
<dbReference type="Pfam" id="PF09458">
    <property type="entry name" value="H_lectin"/>
    <property type="match status" value="1"/>
</dbReference>